<accession>A0ACC1Y1I6</accession>
<gene>
    <name evidence="1" type="ORF">OWV82_012437</name>
</gene>
<protein>
    <submittedName>
        <fullName evidence="1">DNA (Cytosine-5)-methyltransferase</fullName>
    </submittedName>
</protein>
<proteinExistence type="predicted"/>
<dbReference type="Proteomes" id="UP001164539">
    <property type="component" value="Chromosome 6"/>
</dbReference>
<comment type="caution">
    <text evidence="1">The sequence shown here is derived from an EMBL/GenBank/DDBJ whole genome shotgun (WGS) entry which is preliminary data.</text>
</comment>
<evidence type="ECO:0000313" key="1">
    <source>
        <dbReference type="EMBL" id="KAJ4717580.1"/>
    </source>
</evidence>
<reference evidence="1 2" key="1">
    <citation type="journal article" date="2023" name="Science">
        <title>Complex scaffold remodeling in plant triterpene biosynthesis.</title>
        <authorList>
            <person name="De La Pena R."/>
            <person name="Hodgson H."/>
            <person name="Liu J.C."/>
            <person name="Stephenson M.J."/>
            <person name="Martin A.C."/>
            <person name="Owen C."/>
            <person name="Harkess A."/>
            <person name="Leebens-Mack J."/>
            <person name="Jimenez L.E."/>
            <person name="Osbourn A."/>
            <person name="Sattely E.S."/>
        </authorList>
    </citation>
    <scope>NUCLEOTIDE SEQUENCE [LARGE SCALE GENOMIC DNA]</scope>
    <source>
        <strain evidence="2">cv. JPN11</strain>
        <tissue evidence="1">Leaf</tissue>
    </source>
</reference>
<keyword evidence="2" id="KW-1185">Reference proteome</keyword>
<evidence type="ECO:0000313" key="2">
    <source>
        <dbReference type="Proteomes" id="UP001164539"/>
    </source>
</evidence>
<name>A0ACC1Y1I6_MELAZ</name>
<organism evidence="1 2">
    <name type="scientific">Melia azedarach</name>
    <name type="common">Chinaberry tree</name>
    <dbReference type="NCBI Taxonomy" id="155640"/>
    <lineage>
        <taxon>Eukaryota</taxon>
        <taxon>Viridiplantae</taxon>
        <taxon>Streptophyta</taxon>
        <taxon>Embryophyta</taxon>
        <taxon>Tracheophyta</taxon>
        <taxon>Spermatophyta</taxon>
        <taxon>Magnoliopsida</taxon>
        <taxon>eudicotyledons</taxon>
        <taxon>Gunneridae</taxon>
        <taxon>Pentapetalae</taxon>
        <taxon>rosids</taxon>
        <taxon>malvids</taxon>
        <taxon>Sapindales</taxon>
        <taxon>Meliaceae</taxon>
        <taxon>Melia</taxon>
    </lineage>
</organism>
<sequence>MGRITNRKPSATPEVKKKVGKSELMAKQKHIRSRSEIEQAPGSRKMPRRAAACLDFKDKSVCFSGKSSRIGNRREVAVDDERAAIKLTAGEDESHANRRLKDFIFDDADGNPQSVEMLEVKDLFISGLILPLEEDVAKRRERGVRCTGFGRVESWAISGYDEGSPVIWVSTKNADYECIKPAKCYNKIYNLFFEKARICVEVYKKLSSTDGVNSDLTVDELLRGVVRSMSDSKNFPDGTSIKEFIISQGEFIYNELIGLDVTSKKNGQIFENLPVLVALMDETKRQGSFLTLKTSASNSVINQSSSHACKAEEVEDMKLARLLWETEIWLSMKQKKTLHVIASSNKFYTKINEDEIANDYPLPAYYKPSSEELDESVLDKGFSITNPDELPWFMLHNWSLYNSDSRLISLELLPMKPCADIDVTIFGSGSMTTDDGSGFYLDADLDQFLSTAQDVKGKQIFLSAIKEWKVELDSSVLYTSIRTDIAWYRLGQPSKQYAAWYKPVLKTARLAISIITLLKIQSRTSRLSFADVIKRISEFPEHDAAYISSNQAVVERYVVVHGQIILQQFAEFPDDMIRKCAFVTRLRNKMEERHHTKWLVRKKLVLKKDGNLNPRPKLELVVSKQKVMPATTTGLIKKIWEEFYANYLPEDSTKADFPEVKSDDEIIEEEEENGEEDSEEVEEEQMQVDKKLEKFCSPVKPSDSSFSYKDTHWDGKSNRKTRFGESLYQCAIACGNLVNVGGFVVVQTADYQLPSIYFVEYMFEKPDSRKIVHGRQMFRGSETVLANTADDREIFLTNNCLEFELEDVKEVVAVEIRLNPWGHQHRKANAEKDKINQERADDRKIKGLPMEYYCKSFYWPERGAFFCLPRDTMGLGTGICHSCKIKEAEQEKEVFELHENGFTLKGAEYCIHDFVYLAHQHFAARDKDQEKFKGGKNIGLKAYVVGQLLEIKVPKTSKQACPESTKVKVRRFFRPEDVSEENAYCSDIREVYYSEQVLTVPVTRVEGKCQIRKKHDLPSSDIPVIFEHIFFCEHFYDPHKRAMKQLPAHVKLSFSKQGVVDDVAIRKKKRKRKAGEKDDPFDKQRDAVHKNRLATLDIFAGCGGLSHGLQQAGVSLTKWAIENEPLAGQAFKLNHPEALMFISNCSVILRAVMSACGDKEDCFSTPEVNDLATKLDEKEINNLPLPGQVEFINGGPPCQGFSGMNRFNQSAWSKIQSEMILVFLSFADYYRPRFFLLENVRNFVTFNKGLTFRLTLASLLKMGYQVRFGILEAGVYGVSQSRKRVFIWAASPDETLPEWPEPMHVFAGPELKVRLPGDSQYAAVRSTANGAPFRSITVRDAIGDLPVIQNGASTIAMEYKNEPVSWFQKKIRGDMRFLTDHISRGMNELNLIRCQRIPKRPGSDWRDLPDEKVQLSTGQVADLIPWFLPNTAKRHNQWKGLFGRLAWKGNFPTSVTDPQPMRKVGLCFHPDQDRIITVRECARSQGFQDSYKFVGNIQHKQRQIGNAVPPPLAFALGRKLKEALEKKHSTWS</sequence>
<dbReference type="EMBL" id="CM051399">
    <property type="protein sequence ID" value="KAJ4717580.1"/>
    <property type="molecule type" value="Genomic_DNA"/>
</dbReference>